<feature type="transmembrane region" description="Helical" evidence="1">
    <location>
        <begin position="179"/>
        <end position="200"/>
    </location>
</feature>
<dbReference type="GO" id="GO:0042392">
    <property type="term" value="F:sphingosine-1-phosphate phosphatase activity"/>
    <property type="evidence" value="ECO:0007669"/>
    <property type="project" value="TreeGrafter"/>
</dbReference>
<dbReference type="Gene3D" id="1.20.144.10">
    <property type="entry name" value="Phosphatidic acid phosphatase type 2/haloperoxidase"/>
    <property type="match status" value="1"/>
</dbReference>
<dbReference type="EMBL" id="LRFC01000001">
    <property type="protein sequence ID" value="KZE68831.1"/>
    <property type="molecule type" value="Genomic_DNA"/>
</dbReference>
<keyword evidence="1" id="KW-1133">Transmembrane helix</keyword>
<keyword evidence="1" id="KW-0812">Transmembrane</keyword>
<dbReference type="PANTHER" id="PTHR14969:SF13">
    <property type="entry name" value="AT30094P"/>
    <property type="match status" value="1"/>
</dbReference>
<evidence type="ECO:0000313" key="3">
    <source>
        <dbReference type="EMBL" id="KZE68831.1"/>
    </source>
</evidence>
<keyword evidence="1" id="KW-0472">Membrane</keyword>
<dbReference type="OrthoDB" id="9789113at2"/>
<feature type="domain" description="Phosphatidic acid phosphatase type 2/haloperoxidase" evidence="2">
    <location>
        <begin position="89"/>
        <end position="194"/>
    </location>
</feature>
<evidence type="ECO:0000259" key="2">
    <source>
        <dbReference type="SMART" id="SM00014"/>
    </source>
</evidence>
<dbReference type="InterPro" id="IPR000326">
    <property type="entry name" value="PAP2/HPO"/>
</dbReference>
<name>A0A161TR72_9BACL</name>
<protein>
    <recommendedName>
        <fullName evidence="2">Phosphatidic acid phosphatase type 2/haloperoxidase domain-containing protein</fullName>
    </recommendedName>
</protein>
<dbReference type="SMART" id="SM00014">
    <property type="entry name" value="acidPPc"/>
    <property type="match status" value="1"/>
</dbReference>
<organism evidence="3 4">
    <name type="scientific">Fictibacillus phosphorivorans</name>
    <dbReference type="NCBI Taxonomy" id="1221500"/>
    <lineage>
        <taxon>Bacteria</taxon>
        <taxon>Bacillati</taxon>
        <taxon>Bacillota</taxon>
        <taxon>Bacilli</taxon>
        <taxon>Bacillales</taxon>
        <taxon>Fictibacillaceae</taxon>
        <taxon>Fictibacillus</taxon>
    </lineage>
</organism>
<dbReference type="InterPro" id="IPR036938">
    <property type="entry name" value="PAP2/HPO_sf"/>
</dbReference>
<feature type="transmembrane region" description="Helical" evidence="1">
    <location>
        <begin position="154"/>
        <end position="173"/>
    </location>
</feature>
<accession>A0A161TR72</accession>
<dbReference type="PANTHER" id="PTHR14969">
    <property type="entry name" value="SPHINGOSINE-1-PHOSPHATE PHOSPHOHYDROLASE"/>
    <property type="match status" value="1"/>
</dbReference>
<proteinExistence type="predicted"/>
<evidence type="ECO:0000256" key="1">
    <source>
        <dbReference type="SAM" id="Phobius"/>
    </source>
</evidence>
<dbReference type="Proteomes" id="UP000076567">
    <property type="component" value="Unassembled WGS sequence"/>
</dbReference>
<feature type="transmembrane region" description="Helical" evidence="1">
    <location>
        <begin position="88"/>
        <end position="108"/>
    </location>
</feature>
<sequence>MKIRKTSSSSIFVLLITGTIFIVLTRVRNQNPYSSLDEGFSRSMYRSRFFSKPSMLFFTSLGSGFFMIPLGMILFLSYKRTGNRDKSSFILFNLFGVRLLTVLFKQVFKRKPPEWERRTEASSYGYPSAHAMNAAAFYSLLLCLSGFSKNMKMIAGYIVFLCIIGMSRVKLGVHYVLDVIAGIVGGVFYNLAVIKTYNLFVRR</sequence>
<comment type="caution">
    <text evidence="3">The sequence shown here is derived from an EMBL/GenBank/DDBJ whole genome shotgun (WGS) entry which is preliminary data.</text>
</comment>
<dbReference type="RefSeq" id="WP_066236128.1">
    <property type="nucleotide sequence ID" value="NZ_LRFC01000001.1"/>
</dbReference>
<evidence type="ECO:0000313" key="4">
    <source>
        <dbReference type="Proteomes" id="UP000076567"/>
    </source>
</evidence>
<feature type="transmembrane region" description="Helical" evidence="1">
    <location>
        <begin position="53"/>
        <end position="76"/>
    </location>
</feature>
<keyword evidence="4" id="KW-1185">Reference proteome</keyword>
<dbReference type="AlphaFoldDB" id="A0A161TR72"/>
<gene>
    <name evidence="3" type="ORF">AWM68_00710</name>
</gene>
<dbReference type="SUPFAM" id="SSF48317">
    <property type="entry name" value="Acid phosphatase/Vanadium-dependent haloperoxidase"/>
    <property type="match status" value="1"/>
</dbReference>
<dbReference type="Pfam" id="PF01569">
    <property type="entry name" value="PAP2"/>
    <property type="match status" value="1"/>
</dbReference>
<reference evidence="4" key="1">
    <citation type="submission" date="2016-01" db="EMBL/GenBank/DDBJ databases">
        <title>Draft genome of Chromobacterium sp. F49.</title>
        <authorList>
            <person name="Hong K.W."/>
        </authorList>
    </citation>
    <scope>NUCLEOTIDE SEQUENCE [LARGE SCALE GENOMIC DNA]</scope>
    <source>
        <strain evidence="4">P7IIIA</strain>
    </source>
</reference>
<feature type="transmembrane region" description="Helical" evidence="1">
    <location>
        <begin position="128"/>
        <end position="147"/>
    </location>
</feature>